<dbReference type="GO" id="GO:0005886">
    <property type="term" value="C:plasma membrane"/>
    <property type="evidence" value="ECO:0007669"/>
    <property type="project" value="TreeGrafter"/>
</dbReference>
<keyword evidence="1" id="KW-0106">Calcium</keyword>
<proteinExistence type="predicted"/>
<name>A0A9Q1Q9W5_9CARY</name>
<evidence type="ECO:0000259" key="5">
    <source>
        <dbReference type="Pfam" id="PF02714"/>
    </source>
</evidence>
<keyword evidence="2" id="KW-0406">Ion transport</keyword>
<feature type="domain" description="CSC1/OSCA1-like cytosolic" evidence="6">
    <location>
        <begin position="3"/>
        <end position="47"/>
    </location>
</feature>
<gene>
    <name evidence="7" type="ORF">Cgig2_023197</name>
</gene>
<keyword evidence="8" id="KW-1185">Reference proteome</keyword>
<evidence type="ECO:0000256" key="4">
    <source>
        <dbReference type="SAM" id="Phobius"/>
    </source>
</evidence>
<feature type="transmembrane region" description="Helical" evidence="4">
    <location>
        <begin position="306"/>
        <end position="329"/>
    </location>
</feature>
<dbReference type="Pfam" id="PF14703">
    <property type="entry name" value="PHM7_cyt"/>
    <property type="match status" value="1"/>
</dbReference>
<dbReference type="Proteomes" id="UP001153076">
    <property type="component" value="Unassembled WGS sequence"/>
</dbReference>
<evidence type="ECO:0000256" key="3">
    <source>
        <dbReference type="ARBA" id="ARBA00023303"/>
    </source>
</evidence>
<comment type="caution">
    <text evidence="7">The sequence shown here is derived from an EMBL/GenBank/DDBJ whole genome shotgun (WGS) entry which is preliminary data.</text>
</comment>
<dbReference type="GO" id="GO:0005227">
    <property type="term" value="F:calcium-activated cation channel activity"/>
    <property type="evidence" value="ECO:0007669"/>
    <property type="project" value="InterPro"/>
</dbReference>
<dbReference type="PANTHER" id="PTHR13018:SF104">
    <property type="entry name" value="ERD (EARLY-RESPONSIVE TO DEHYDRATION STRESS) FAMILY PROTEIN"/>
    <property type="match status" value="1"/>
</dbReference>
<evidence type="ECO:0000313" key="8">
    <source>
        <dbReference type="Proteomes" id="UP001153076"/>
    </source>
</evidence>
<dbReference type="InterPro" id="IPR003864">
    <property type="entry name" value="CSC1/OSCA1-like_7TM"/>
</dbReference>
<keyword evidence="3" id="KW-0407">Ion channel</keyword>
<evidence type="ECO:0000259" key="6">
    <source>
        <dbReference type="Pfam" id="PF14703"/>
    </source>
</evidence>
<keyword evidence="2" id="KW-0813">Transport</keyword>
<dbReference type="PANTHER" id="PTHR13018">
    <property type="entry name" value="PROBABLE MEMBRANE PROTEIN DUF221-RELATED"/>
    <property type="match status" value="1"/>
</dbReference>
<feature type="transmembrane region" description="Helical" evidence="4">
    <location>
        <begin position="57"/>
        <end position="80"/>
    </location>
</feature>
<dbReference type="InterPro" id="IPR027815">
    <property type="entry name" value="CSC1/OSCA1-like_cyt"/>
</dbReference>
<dbReference type="InterPro" id="IPR045122">
    <property type="entry name" value="Csc1-like"/>
</dbReference>
<dbReference type="AlphaFoldDB" id="A0A9Q1Q9W5"/>
<keyword evidence="4" id="KW-0812">Transmembrane</keyword>
<protein>
    <recommendedName>
        <fullName evidence="9">CSC1-like protein</fullName>
    </recommendedName>
</protein>
<feature type="transmembrane region" description="Helical" evidence="4">
    <location>
        <begin position="255"/>
        <end position="286"/>
    </location>
</feature>
<feature type="transmembrane region" description="Helical" evidence="4">
    <location>
        <begin position="153"/>
        <end position="172"/>
    </location>
</feature>
<accession>A0A9Q1Q9W5</accession>
<evidence type="ECO:0000256" key="2">
    <source>
        <dbReference type="ARBA" id="ARBA00023065"/>
    </source>
</evidence>
<keyword evidence="4" id="KW-0472">Membrane</keyword>
<dbReference type="EMBL" id="JAKOGI010000553">
    <property type="protein sequence ID" value="KAJ8433245.1"/>
    <property type="molecule type" value="Genomic_DNA"/>
</dbReference>
<feature type="domain" description="CSC1/OSCA1-like 7TM region" evidence="5">
    <location>
        <begin position="60"/>
        <end position="327"/>
    </location>
</feature>
<dbReference type="OrthoDB" id="1689567at2759"/>
<sequence length="432" mass="48744">MVKQVRSAFVSFRSRYGAAVALKLQQSEKPTEWITEQAPEPNDVYWPFFHSSFLKTWISKVVVIVTCILLTALFLIPVVIAQSLANLTKLEAWFPFLETILAKTGISQLVTGYLPNLILHSCVKLMPPVMQFLSSIQGHISYSEIQRSACNKVLWFIIWNIFFANVLSGSALNQLSVLLDLKNIPARLAVAVPAQASFFVAYVVTSGWTSISSELVRVFQLICSLLRKGCCCCASAPDEIEAPYIAYHWEIPRMLLLGLLGITYFFLAPLILPFLLVYFLLAYIIFKNQFIHVYAPKFESAGKFWPIVHNSMIFSLVLMHAIALGIFTVKKVPSASSIIVPLPILTLLFHEYCRKCFLPNFTAYSAKTLITKDREDAHDPEMPKFFSQLVIAYKDPALSPVPFSNFDGQIASYFFDDHTTPLLYPRLDPSEV</sequence>
<evidence type="ECO:0000313" key="7">
    <source>
        <dbReference type="EMBL" id="KAJ8433245.1"/>
    </source>
</evidence>
<organism evidence="7 8">
    <name type="scientific">Carnegiea gigantea</name>
    <dbReference type="NCBI Taxonomy" id="171969"/>
    <lineage>
        <taxon>Eukaryota</taxon>
        <taxon>Viridiplantae</taxon>
        <taxon>Streptophyta</taxon>
        <taxon>Embryophyta</taxon>
        <taxon>Tracheophyta</taxon>
        <taxon>Spermatophyta</taxon>
        <taxon>Magnoliopsida</taxon>
        <taxon>eudicotyledons</taxon>
        <taxon>Gunneridae</taxon>
        <taxon>Pentapetalae</taxon>
        <taxon>Caryophyllales</taxon>
        <taxon>Cactineae</taxon>
        <taxon>Cactaceae</taxon>
        <taxon>Cactoideae</taxon>
        <taxon>Echinocereeae</taxon>
        <taxon>Carnegiea</taxon>
    </lineage>
</organism>
<keyword evidence="4" id="KW-1133">Transmembrane helix</keyword>
<feature type="transmembrane region" description="Helical" evidence="4">
    <location>
        <begin position="184"/>
        <end position="204"/>
    </location>
</feature>
<dbReference type="Pfam" id="PF02714">
    <property type="entry name" value="RSN1_7TM"/>
    <property type="match status" value="1"/>
</dbReference>
<reference evidence="7" key="1">
    <citation type="submission" date="2022-04" db="EMBL/GenBank/DDBJ databases">
        <title>Carnegiea gigantea Genome sequencing and assembly v2.</title>
        <authorList>
            <person name="Copetti D."/>
            <person name="Sanderson M.J."/>
            <person name="Burquez A."/>
            <person name="Wojciechowski M.F."/>
        </authorList>
    </citation>
    <scope>NUCLEOTIDE SEQUENCE</scope>
    <source>
        <strain evidence="7">SGP5-SGP5p</strain>
        <tissue evidence="7">Aerial part</tissue>
    </source>
</reference>
<evidence type="ECO:0008006" key="9">
    <source>
        <dbReference type="Google" id="ProtNLM"/>
    </source>
</evidence>
<evidence type="ECO:0000256" key="1">
    <source>
        <dbReference type="ARBA" id="ARBA00022837"/>
    </source>
</evidence>